<dbReference type="PANTHER" id="PTHR43055:SF1">
    <property type="entry name" value="FORMATE-DEPENDENT PHOSPHORIBOSYLGLYCINAMIDE FORMYLTRANSFERASE"/>
    <property type="match status" value="1"/>
</dbReference>
<gene>
    <name evidence="6" type="ORF">RS694_17690</name>
</gene>
<dbReference type="GO" id="GO:0016874">
    <property type="term" value="F:ligase activity"/>
    <property type="evidence" value="ECO:0007669"/>
    <property type="project" value="UniProtKB-KW"/>
</dbReference>
<dbReference type="InterPro" id="IPR005479">
    <property type="entry name" value="CPAse_ATP-bd"/>
</dbReference>
<keyword evidence="1" id="KW-0436">Ligase</keyword>
<dbReference type="PROSITE" id="PS50975">
    <property type="entry name" value="ATP_GRASP"/>
    <property type="match status" value="1"/>
</dbReference>
<evidence type="ECO:0000256" key="3">
    <source>
        <dbReference type="ARBA" id="ARBA00022840"/>
    </source>
</evidence>
<dbReference type="Pfam" id="PF21360">
    <property type="entry name" value="PylC-like_N"/>
    <property type="match status" value="1"/>
</dbReference>
<keyword evidence="7" id="KW-1185">Reference proteome</keyword>
<evidence type="ECO:0000313" key="7">
    <source>
        <dbReference type="Proteomes" id="UP000186110"/>
    </source>
</evidence>
<dbReference type="InterPro" id="IPR011761">
    <property type="entry name" value="ATP-grasp"/>
</dbReference>
<dbReference type="Pfam" id="PF15632">
    <property type="entry name" value="ATPgrasp_Ter"/>
    <property type="match status" value="1"/>
</dbReference>
<dbReference type="GO" id="GO:0046872">
    <property type="term" value="F:metal ion binding"/>
    <property type="evidence" value="ECO:0007669"/>
    <property type="project" value="InterPro"/>
</dbReference>
<organism evidence="6 7">
    <name type="scientific">Rhodoferax saidenbachensis</name>
    <dbReference type="NCBI Taxonomy" id="1484693"/>
    <lineage>
        <taxon>Bacteria</taxon>
        <taxon>Pseudomonadati</taxon>
        <taxon>Pseudomonadota</taxon>
        <taxon>Betaproteobacteria</taxon>
        <taxon>Burkholderiales</taxon>
        <taxon>Comamonadaceae</taxon>
        <taxon>Rhodoferax</taxon>
    </lineage>
</organism>
<evidence type="ECO:0000256" key="4">
    <source>
        <dbReference type="PROSITE-ProRule" id="PRU00409"/>
    </source>
</evidence>
<dbReference type="PANTHER" id="PTHR43055">
    <property type="entry name" value="FORMATE-DEPENDENT PHOSPHORIBOSYLGLYCINAMIDE FORMYLTRANSFERASE"/>
    <property type="match status" value="1"/>
</dbReference>
<dbReference type="AlphaFoldDB" id="A0A1P8KE14"/>
<dbReference type="SUPFAM" id="SSF56059">
    <property type="entry name" value="Glutathione synthetase ATP-binding domain-like"/>
    <property type="match status" value="1"/>
</dbReference>
<dbReference type="Gene3D" id="3.40.50.20">
    <property type="match status" value="1"/>
</dbReference>
<accession>A0A1P8KE14</accession>
<reference evidence="6 7" key="1">
    <citation type="submission" date="2017-01" db="EMBL/GenBank/DDBJ databases">
        <authorList>
            <person name="Mah S.A."/>
            <person name="Swanson W.J."/>
            <person name="Moy G.W."/>
            <person name="Vacquier V.D."/>
        </authorList>
    </citation>
    <scope>NUCLEOTIDE SEQUENCE [LARGE SCALE GENOMIC DNA]</scope>
    <source>
        <strain evidence="6 7">DSM 22694</strain>
    </source>
</reference>
<name>A0A1P8KE14_9BURK</name>
<dbReference type="InterPro" id="IPR013815">
    <property type="entry name" value="ATP_grasp_subdomain_1"/>
</dbReference>
<dbReference type="KEGG" id="rsb:RS694_17690"/>
<keyword evidence="2 4" id="KW-0547">Nucleotide-binding</keyword>
<dbReference type="EMBL" id="CP019239">
    <property type="protein sequence ID" value="APW44178.1"/>
    <property type="molecule type" value="Genomic_DNA"/>
</dbReference>
<evidence type="ECO:0000256" key="2">
    <source>
        <dbReference type="ARBA" id="ARBA00022741"/>
    </source>
</evidence>
<dbReference type="InterPro" id="IPR048764">
    <property type="entry name" value="PylC_N"/>
</dbReference>
<protein>
    <recommendedName>
        <fullName evidence="5">ATP-grasp domain-containing protein</fullName>
    </recommendedName>
</protein>
<dbReference type="Pfam" id="PF02786">
    <property type="entry name" value="CPSase_L_D2"/>
    <property type="match status" value="1"/>
</dbReference>
<keyword evidence="3 4" id="KW-0067">ATP-binding</keyword>
<proteinExistence type="predicted"/>
<dbReference type="Gene3D" id="3.30.1490.20">
    <property type="entry name" value="ATP-grasp fold, A domain"/>
    <property type="match status" value="1"/>
</dbReference>
<dbReference type="STRING" id="1484693.RS694_17690"/>
<evidence type="ECO:0000313" key="6">
    <source>
        <dbReference type="EMBL" id="APW44178.1"/>
    </source>
</evidence>
<sequence>MSPDLLTHLRGDPVLKPYLVGVDASPNAAGRAYVDAFYQVPWGEDATYVDEVARIVAAEKVNLVLPGSDPEAFSLAAGREKIAAAGAVVLASPVAVLDLIRDKQATYRALQVAGLRVPEHVCVASVDDLRSAISGFGYPRRSVIVKPVAGRGGRGMRVLVGSDEAPAAWIGGGAREKREANHATPEEMSKWFEDGALMVMPLLHAPVHDVDVFAIRGKAQAALVRRRFNPAGIPFTGNRIVSDPVIMKYCLEIAEALGLDALHDIDLMTDDQGRPCLLEVNPRPSGSVVAAHMAGFPIMASAIAETLGTPYPLKAPVRDIDVGMAPRAILMVKAADLS</sequence>
<dbReference type="GO" id="GO:0005829">
    <property type="term" value="C:cytosol"/>
    <property type="evidence" value="ECO:0007669"/>
    <property type="project" value="TreeGrafter"/>
</dbReference>
<evidence type="ECO:0000256" key="1">
    <source>
        <dbReference type="ARBA" id="ARBA00022598"/>
    </source>
</evidence>
<dbReference type="Proteomes" id="UP000186110">
    <property type="component" value="Chromosome"/>
</dbReference>
<feature type="domain" description="ATP-grasp" evidence="5">
    <location>
        <begin position="107"/>
        <end position="307"/>
    </location>
</feature>
<dbReference type="GO" id="GO:0005524">
    <property type="term" value="F:ATP binding"/>
    <property type="evidence" value="ECO:0007669"/>
    <property type="project" value="UniProtKB-UniRule"/>
</dbReference>
<evidence type="ECO:0000259" key="5">
    <source>
        <dbReference type="PROSITE" id="PS50975"/>
    </source>
</evidence>
<dbReference type="eggNOG" id="COG2232">
    <property type="taxonomic scope" value="Bacteria"/>
</dbReference>
<dbReference type="Gene3D" id="3.30.470.20">
    <property type="entry name" value="ATP-grasp fold, B domain"/>
    <property type="match status" value="1"/>
</dbReference>